<keyword evidence="1" id="KW-0812">Transmembrane</keyword>
<dbReference type="EMBL" id="UINC01098151">
    <property type="protein sequence ID" value="SVC56452.1"/>
    <property type="molecule type" value="Genomic_DNA"/>
</dbReference>
<accession>A0A382N9M3</accession>
<protein>
    <recommendedName>
        <fullName evidence="3">GlsB/YeaQ/YmgE family stress response membrane protein</fullName>
    </recommendedName>
</protein>
<reference evidence="2" key="1">
    <citation type="submission" date="2018-05" db="EMBL/GenBank/DDBJ databases">
        <authorList>
            <person name="Lanie J.A."/>
            <person name="Ng W.-L."/>
            <person name="Kazmierczak K.M."/>
            <person name="Andrzejewski T.M."/>
            <person name="Davidsen T.M."/>
            <person name="Wayne K.J."/>
            <person name="Tettelin H."/>
            <person name="Glass J.I."/>
            <person name="Rusch D."/>
            <person name="Podicherti R."/>
            <person name="Tsui H.-C.T."/>
            <person name="Winkler M.E."/>
        </authorList>
    </citation>
    <scope>NUCLEOTIDE SEQUENCE</scope>
</reference>
<feature type="transmembrane region" description="Helical" evidence="1">
    <location>
        <begin position="6"/>
        <end position="25"/>
    </location>
</feature>
<proteinExistence type="predicted"/>
<gene>
    <name evidence="2" type="ORF">METZ01_LOCUS309306</name>
</gene>
<evidence type="ECO:0008006" key="3">
    <source>
        <dbReference type="Google" id="ProtNLM"/>
    </source>
</evidence>
<keyword evidence="1" id="KW-0472">Membrane</keyword>
<keyword evidence="1" id="KW-1133">Transmembrane helix</keyword>
<name>A0A382N9M3_9ZZZZ</name>
<sequence length="92" mass="9683">MENWIGVGVWIAMGVLVALIVRIVIRRPEEAPGHVLVLVVLGAFGAVIGGMLGVGIFEFDEPLSLSAGGMGCALVFSIAMSSVYRWGIRGLI</sequence>
<feature type="transmembrane region" description="Helical" evidence="1">
    <location>
        <begin position="37"/>
        <end position="57"/>
    </location>
</feature>
<evidence type="ECO:0000256" key="1">
    <source>
        <dbReference type="SAM" id="Phobius"/>
    </source>
</evidence>
<dbReference type="AlphaFoldDB" id="A0A382N9M3"/>
<organism evidence="2">
    <name type="scientific">marine metagenome</name>
    <dbReference type="NCBI Taxonomy" id="408172"/>
    <lineage>
        <taxon>unclassified sequences</taxon>
        <taxon>metagenomes</taxon>
        <taxon>ecological metagenomes</taxon>
    </lineage>
</organism>
<evidence type="ECO:0000313" key="2">
    <source>
        <dbReference type="EMBL" id="SVC56452.1"/>
    </source>
</evidence>
<feature type="transmembrane region" description="Helical" evidence="1">
    <location>
        <begin position="63"/>
        <end position="84"/>
    </location>
</feature>